<organism evidence="1 2">
    <name type="scientific">Priestia megaterium</name>
    <name type="common">Bacillus megaterium</name>
    <dbReference type="NCBI Taxonomy" id="1404"/>
    <lineage>
        <taxon>Bacteria</taxon>
        <taxon>Bacillati</taxon>
        <taxon>Bacillota</taxon>
        <taxon>Bacilli</taxon>
        <taxon>Bacillales</taxon>
        <taxon>Bacillaceae</taxon>
        <taxon>Priestia</taxon>
    </lineage>
</organism>
<geneLocation type="plasmid" evidence="2">
    <name>pfdu301a</name>
</geneLocation>
<reference evidence="1 2" key="1">
    <citation type="submission" date="2019-10" db="EMBL/GenBank/DDBJ databases">
        <title>Complete genome sequences for adaption low water activity.</title>
        <authorList>
            <person name="Zhao L."/>
            <person name="Zhong J."/>
        </authorList>
    </citation>
    <scope>NUCLEOTIDE SEQUENCE [LARGE SCALE GENOMIC DNA]</scope>
    <source>
        <strain evidence="1 2">FDU301</strain>
        <plasmid evidence="2">pfdu301a</plasmid>
    </source>
</reference>
<keyword evidence="1" id="KW-0614">Plasmid</keyword>
<dbReference type="Proteomes" id="UP000501076">
    <property type="component" value="Plasmid pFDU301A"/>
</dbReference>
<sequence>MILLKYQLDTVSILKYATTEKAYIYRPIIRFLYEQYESFNHFSKPKEILEFLRENSIIDESYQESELYDDLKRLENWECIISRQDKELVYYTIEEFKNKRLKFQITPPVYEIEHTLMKLDDLEDRLTGALESREFERILKGVNTIANIKLDETNNDILLENWNALMGSLGNLRRNSVSYLAHLKSERAEKLFETQEFLIYKEKFVDYLTKFILTMNRNKHKIAKIISNISEEFINQYIERLIDYIASIPNPTLNPKEFSREKMKRDEINRWAELKRWFVRGDGSECDVEILLKQTEFSIQTMSRYALRLSEVKSNNQNRKKDYEVLASMFYQCESIQDAHKLSATCFGVVHTKHIYAEEKLTDTQNEEIWEQNQKTFTTTPRNQKYSRTKRIKSYVKASVKERQEQREEYIKNREKQREVLESLIVDNKIVLDDLGVVDPFVRKSILTWVNRGVQNKKRIGKTDFGKTFHLLVKSERKIKLQCNDGTMEIPDIVFEFETGE</sequence>
<gene>
    <name evidence="1" type="ORF">FDZ14_28050</name>
</gene>
<dbReference type="NCBIfam" id="TIGR02677">
    <property type="entry name" value="TIGR02677 family protein"/>
    <property type="match status" value="1"/>
</dbReference>
<name>A0A6M6E5V0_PRIMG</name>
<evidence type="ECO:0000313" key="2">
    <source>
        <dbReference type="Proteomes" id="UP000501076"/>
    </source>
</evidence>
<dbReference type="AlphaFoldDB" id="A0A6M6E5V0"/>
<dbReference type="EMBL" id="CP045273">
    <property type="protein sequence ID" value="QJX79958.1"/>
    <property type="molecule type" value="Genomic_DNA"/>
</dbReference>
<proteinExistence type="predicted"/>
<dbReference type="Pfam" id="PF09660">
    <property type="entry name" value="DUF2397"/>
    <property type="match status" value="1"/>
</dbReference>
<protein>
    <submittedName>
        <fullName evidence="1">TIGR02677 family protein</fullName>
    </submittedName>
</protein>
<evidence type="ECO:0000313" key="1">
    <source>
        <dbReference type="EMBL" id="QJX79958.1"/>
    </source>
</evidence>
<accession>A0A6M6E5V0</accession>
<dbReference type="InterPro" id="IPR013493">
    <property type="entry name" value="CHP02677"/>
</dbReference>